<organism evidence="2 3">
    <name type="scientific">Limihaloglobus sulfuriphilus</name>
    <dbReference type="NCBI Taxonomy" id="1851148"/>
    <lineage>
        <taxon>Bacteria</taxon>
        <taxon>Pseudomonadati</taxon>
        <taxon>Planctomycetota</taxon>
        <taxon>Phycisphaerae</taxon>
        <taxon>Sedimentisphaerales</taxon>
        <taxon>Sedimentisphaeraceae</taxon>
        <taxon>Limihaloglobus</taxon>
    </lineage>
</organism>
<keyword evidence="1" id="KW-0732">Signal</keyword>
<name>A0A1Q2MEP6_9BACT</name>
<gene>
    <name evidence="2" type="ORF">SMSP2_01505</name>
</gene>
<evidence type="ECO:0000313" key="3">
    <source>
        <dbReference type="Proteomes" id="UP000188181"/>
    </source>
</evidence>
<proteinExistence type="predicted"/>
<dbReference type="InterPro" id="IPR036278">
    <property type="entry name" value="Sialidase_sf"/>
</dbReference>
<evidence type="ECO:0008006" key="4">
    <source>
        <dbReference type="Google" id="ProtNLM"/>
    </source>
</evidence>
<dbReference type="EMBL" id="CP019646">
    <property type="protein sequence ID" value="AQQ71140.1"/>
    <property type="molecule type" value="Genomic_DNA"/>
</dbReference>
<protein>
    <recommendedName>
        <fullName evidence="4">Neuraminidase (Sialidase)</fullName>
    </recommendedName>
</protein>
<sequence>MPENRIIICVCLLILSPLMAADDVRAVRPLADDYIELYRSDDPQNVCAYTPALAVCPNGRIAATFELGGSKAAAAVKDAQAGSGKGFAYTSDDHGKSWQYRTNFPIVHARPLVAGKSLYILGHHNGKDLKIIRSDDWGNTWTEPVLLTSGQNWHASATNVWHKGDFVYCVLEKRTRKVHKGWYVSELAPVLLRANVHDDLTEPESWTHASELTFCEAIDDRELEWFGIPFYDQFYPGKNEVAPKRTFHASGWLEANVVQILDPDHYWYDPSGRTFHIWLRCHTGVTNIACLAKAVEQEDGSIKTMLEKAPSGKKMAFVPFPGGHLRFHVVYDKQTKLYWLVNSQSTDSMTRPELLGPDRHSLAYNQRSRLALHFSKNMVDWCFAGIVSIGPSERSARHYASMLIYRDDLLILSRSGDLQAKTAHDGNIITLHTVKDFRKLVY</sequence>
<evidence type="ECO:0000256" key="1">
    <source>
        <dbReference type="SAM" id="SignalP"/>
    </source>
</evidence>
<dbReference type="Proteomes" id="UP000188181">
    <property type="component" value="Chromosome"/>
</dbReference>
<evidence type="ECO:0000313" key="2">
    <source>
        <dbReference type="EMBL" id="AQQ71140.1"/>
    </source>
</evidence>
<reference evidence="3" key="1">
    <citation type="submission" date="2017-02" db="EMBL/GenBank/DDBJ databases">
        <title>Comparative genomics and description of representatives of a novel lineage of planctomycetes thriving in anoxic sediments.</title>
        <authorList>
            <person name="Spring S."/>
            <person name="Bunk B."/>
            <person name="Sproer C."/>
        </authorList>
    </citation>
    <scope>NUCLEOTIDE SEQUENCE [LARGE SCALE GENOMIC DNA]</scope>
    <source>
        <strain evidence="3">SM-Chi-D1</strain>
    </source>
</reference>
<dbReference type="KEGG" id="pbas:SMSP2_01505"/>
<dbReference type="STRING" id="1851148.SMSP2_01505"/>
<dbReference type="CDD" id="cd15482">
    <property type="entry name" value="Sialidase_non-viral"/>
    <property type="match status" value="1"/>
</dbReference>
<dbReference type="Gene3D" id="2.120.10.10">
    <property type="match status" value="1"/>
</dbReference>
<dbReference type="AlphaFoldDB" id="A0A1Q2MEP6"/>
<accession>A0A1Q2MEP6</accession>
<dbReference type="OrthoDB" id="9764804at2"/>
<feature type="signal peptide" evidence="1">
    <location>
        <begin position="1"/>
        <end position="20"/>
    </location>
</feature>
<dbReference type="SUPFAM" id="SSF50939">
    <property type="entry name" value="Sialidases"/>
    <property type="match status" value="1"/>
</dbReference>
<keyword evidence="3" id="KW-1185">Reference proteome</keyword>
<feature type="chain" id="PRO_5012433506" description="Neuraminidase (Sialidase)" evidence="1">
    <location>
        <begin position="21"/>
        <end position="442"/>
    </location>
</feature>